<dbReference type="PIRSF" id="PIRSF010372">
    <property type="entry name" value="PaiB"/>
    <property type="match status" value="1"/>
</dbReference>
<dbReference type="InterPro" id="IPR007396">
    <property type="entry name" value="TR_PAI2-type"/>
</dbReference>
<reference evidence="1 2" key="1">
    <citation type="submission" date="2019-12" db="EMBL/GenBank/DDBJ databases">
        <title>Complete Genome Sequence of a Quorum-Sensing Bacterium,Rhodobacteraceae bacterium C31, Isolated from a marine microalgae symbiotic bacteria.</title>
        <authorList>
            <person name="Zhang Y."/>
        </authorList>
    </citation>
    <scope>NUCLEOTIDE SEQUENCE [LARGE SCALE GENOMIC DNA]</scope>
    <source>
        <strain evidence="1 2">C31</strain>
    </source>
</reference>
<accession>A0ABX7F4M1</accession>
<name>A0ABX7F4M1_9RHOB</name>
<dbReference type="PANTHER" id="PTHR35802">
    <property type="entry name" value="PROTEASE SYNTHASE AND SPORULATION PROTEIN PAI 2"/>
    <property type="match status" value="1"/>
</dbReference>
<dbReference type="Pfam" id="PF04299">
    <property type="entry name" value="FMN_bind_2"/>
    <property type="match status" value="1"/>
</dbReference>
<dbReference type="RefSeq" id="WP_023851956.1">
    <property type="nucleotide sequence ID" value="NZ_CP047166.1"/>
</dbReference>
<gene>
    <name evidence="1" type="ORF">GQA70_01960</name>
</gene>
<proteinExistence type="predicted"/>
<keyword evidence="2" id="KW-1185">Reference proteome</keyword>
<evidence type="ECO:0000313" key="2">
    <source>
        <dbReference type="Proteomes" id="UP000596387"/>
    </source>
</evidence>
<dbReference type="EMBL" id="CP047166">
    <property type="protein sequence ID" value="QRF65185.1"/>
    <property type="molecule type" value="Genomic_DNA"/>
</dbReference>
<dbReference type="Gene3D" id="2.30.110.10">
    <property type="entry name" value="Electron Transport, Fmn-binding Protein, Chain A"/>
    <property type="match status" value="1"/>
</dbReference>
<dbReference type="InterPro" id="IPR012349">
    <property type="entry name" value="Split_barrel_FMN-bd"/>
</dbReference>
<dbReference type="PANTHER" id="PTHR35802:SF1">
    <property type="entry name" value="PROTEASE SYNTHASE AND SPORULATION PROTEIN PAI 2"/>
    <property type="match status" value="1"/>
</dbReference>
<organism evidence="1 2">
    <name type="scientific">Ponticoccus alexandrii</name>
    <dbReference type="NCBI Taxonomy" id="1943633"/>
    <lineage>
        <taxon>Bacteria</taxon>
        <taxon>Pseudomonadati</taxon>
        <taxon>Pseudomonadota</taxon>
        <taxon>Alphaproteobacteria</taxon>
        <taxon>Rhodobacterales</taxon>
        <taxon>Roseobacteraceae</taxon>
        <taxon>Ponticoccus</taxon>
    </lineage>
</organism>
<dbReference type="Proteomes" id="UP000596387">
    <property type="component" value="Chromosome"/>
</dbReference>
<dbReference type="SUPFAM" id="SSF50475">
    <property type="entry name" value="FMN-binding split barrel"/>
    <property type="match status" value="1"/>
</dbReference>
<evidence type="ECO:0000313" key="1">
    <source>
        <dbReference type="EMBL" id="QRF65185.1"/>
    </source>
</evidence>
<sequence>MHPNPTFRKAEAALALQIARERAFGTLVVSAEPVPLLAHVPFLLAEDGASVDLHLVRSNPICRTTGPARLAVTGPDGYVSPDWYGIEDQVPTWNYVAVHLTGRLEALDPAMLPDMLARQSAFFEDRLRPKTPWTMDKMSPEVTARFLRMILPFRLHVEDVQSTVKLGQNKDESVRLAAADRMEEGFGSELGALAALMRRPPA</sequence>
<protein>
    <submittedName>
        <fullName evidence="1">FMN-binding negative transcriptional regulator</fullName>
    </submittedName>
</protein>